<gene>
    <name evidence="1" type="ORF">Kirov_185</name>
</gene>
<reference evidence="1 2" key="1">
    <citation type="submission" date="2020-10" db="EMBL/GenBank/DDBJ databases">
        <authorList>
            <person name="Kazantseva O.A."/>
            <person name="Piligrimova E.G."/>
            <person name="Shadrin A.M."/>
        </authorList>
    </citation>
    <scope>NUCLEOTIDE SEQUENCE [LARGE SCALE GENOMIC DNA]</scope>
</reference>
<proteinExistence type="predicted"/>
<sequence>MKTRTIPKKVIGYSDRTIIIEHNGKSQPVGLGVPKKMNLEELVGKMVIITHMVRDDREDLKDSLIAPVFRGVNELLTKYMKEMGK</sequence>
<organism evidence="1 2">
    <name type="scientific">Bacillus phage Kirov</name>
    <dbReference type="NCBI Taxonomy" id="2783539"/>
    <lineage>
        <taxon>Viruses</taxon>
        <taxon>Duplodnaviria</taxon>
        <taxon>Heunggongvirae</taxon>
        <taxon>Uroviricota</taxon>
        <taxon>Caudoviricetes</taxon>
        <taxon>Andregratiavirinae</taxon>
        <taxon>Kirovvirus</taxon>
        <taxon>Kirovvirus kirov</taxon>
    </lineage>
</organism>
<dbReference type="Proteomes" id="UP000594029">
    <property type="component" value="Segment"/>
</dbReference>
<accession>A0A7S6RBA8</accession>
<protein>
    <submittedName>
        <fullName evidence="1">Uncharacterized protein</fullName>
    </submittedName>
</protein>
<evidence type="ECO:0000313" key="2">
    <source>
        <dbReference type="Proteomes" id="UP000594029"/>
    </source>
</evidence>
<dbReference type="EMBL" id="MW084976">
    <property type="protein sequence ID" value="QOV08384.1"/>
    <property type="molecule type" value="Genomic_DNA"/>
</dbReference>
<name>A0A7S6RBA8_9CAUD</name>
<evidence type="ECO:0000313" key="1">
    <source>
        <dbReference type="EMBL" id="QOV08384.1"/>
    </source>
</evidence>
<keyword evidence="2" id="KW-1185">Reference proteome</keyword>